<comment type="caution">
    <text evidence="6">The sequence shown here is derived from an EMBL/GenBank/DDBJ whole genome shotgun (WGS) entry which is preliminary data.</text>
</comment>
<dbReference type="PANTHER" id="PTHR31851">
    <property type="entry name" value="FE(2+)/MN(2+) TRANSPORTER PCL1"/>
    <property type="match status" value="1"/>
</dbReference>
<dbReference type="EMBL" id="JBHUFV010000061">
    <property type="protein sequence ID" value="MFD1937722.1"/>
    <property type="molecule type" value="Genomic_DNA"/>
</dbReference>
<dbReference type="RefSeq" id="WP_379579162.1">
    <property type="nucleotide sequence ID" value="NZ_JBHUFV010000061.1"/>
</dbReference>
<feature type="transmembrane region" description="Helical" evidence="5">
    <location>
        <begin position="212"/>
        <end position="230"/>
    </location>
</feature>
<accession>A0ABW4T9U1</accession>
<keyword evidence="3 5" id="KW-1133">Transmembrane helix</keyword>
<gene>
    <name evidence="6" type="ORF">ACFSKW_40265</name>
</gene>
<feature type="transmembrane region" description="Helical" evidence="5">
    <location>
        <begin position="151"/>
        <end position="173"/>
    </location>
</feature>
<dbReference type="InterPro" id="IPR008217">
    <property type="entry name" value="Ccc1_fam"/>
</dbReference>
<evidence type="ECO:0000256" key="2">
    <source>
        <dbReference type="ARBA" id="ARBA00022692"/>
    </source>
</evidence>
<evidence type="ECO:0000313" key="7">
    <source>
        <dbReference type="Proteomes" id="UP001597368"/>
    </source>
</evidence>
<comment type="subcellular location">
    <subcellularLocation>
        <location evidence="1">Endomembrane system</location>
        <topology evidence="1">Multi-pass membrane protein</topology>
    </subcellularLocation>
</comment>
<reference evidence="7" key="1">
    <citation type="journal article" date="2019" name="Int. J. Syst. Evol. Microbiol.">
        <title>The Global Catalogue of Microorganisms (GCM) 10K type strain sequencing project: providing services to taxonomists for standard genome sequencing and annotation.</title>
        <authorList>
            <consortium name="The Broad Institute Genomics Platform"/>
            <consortium name="The Broad Institute Genome Sequencing Center for Infectious Disease"/>
            <person name="Wu L."/>
            <person name="Ma J."/>
        </authorList>
    </citation>
    <scope>NUCLEOTIDE SEQUENCE [LARGE SCALE GENOMIC DNA]</scope>
    <source>
        <strain evidence="7">ICMP 6774ER</strain>
    </source>
</reference>
<evidence type="ECO:0000313" key="6">
    <source>
        <dbReference type="EMBL" id="MFD1937722.1"/>
    </source>
</evidence>
<dbReference type="Pfam" id="PF01988">
    <property type="entry name" value="VIT1"/>
    <property type="match status" value="1"/>
</dbReference>
<sequence length="235" mass="24146">MSGRAEIHHEHRDVNGGWLRPSVFGAMDGLVSNFALIAGVAGGTDDTKVIALAGVAGLAAGAFSMAGGEYVSVASQRELALAEIDVERREIARHPDAEQEELAQGYIDKGVDPALAAEVARQISLDPSQALEVHAQAELGVTPADLPAPKIAAVSSFLSFSVGAILPLLPYLFGVTSLWLSAVLSCLALFAAGALVSTVTARSWWYSGLRQLVVGVVAAGLTFGLGNLIGGTGGL</sequence>
<organism evidence="6 7">
    <name type="scientific">Nonomuraea mangrovi</name>
    <dbReference type="NCBI Taxonomy" id="2316207"/>
    <lineage>
        <taxon>Bacteria</taxon>
        <taxon>Bacillati</taxon>
        <taxon>Actinomycetota</taxon>
        <taxon>Actinomycetes</taxon>
        <taxon>Streptosporangiales</taxon>
        <taxon>Streptosporangiaceae</taxon>
        <taxon>Nonomuraea</taxon>
    </lineage>
</organism>
<keyword evidence="4 5" id="KW-0472">Membrane</keyword>
<dbReference type="Proteomes" id="UP001597368">
    <property type="component" value="Unassembled WGS sequence"/>
</dbReference>
<name>A0ABW4T9U1_9ACTN</name>
<keyword evidence="7" id="KW-1185">Reference proteome</keyword>
<evidence type="ECO:0000256" key="4">
    <source>
        <dbReference type="ARBA" id="ARBA00023136"/>
    </source>
</evidence>
<proteinExistence type="predicted"/>
<evidence type="ECO:0000256" key="5">
    <source>
        <dbReference type="SAM" id="Phobius"/>
    </source>
</evidence>
<keyword evidence="2 5" id="KW-0812">Transmembrane</keyword>
<evidence type="ECO:0000256" key="1">
    <source>
        <dbReference type="ARBA" id="ARBA00004127"/>
    </source>
</evidence>
<feature type="transmembrane region" description="Helical" evidence="5">
    <location>
        <begin position="179"/>
        <end position="200"/>
    </location>
</feature>
<protein>
    <submittedName>
        <fullName evidence="6">VIT1/CCC1 transporter family protein</fullName>
    </submittedName>
</protein>
<evidence type="ECO:0000256" key="3">
    <source>
        <dbReference type="ARBA" id="ARBA00022989"/>
    </source>
</evidence>